<dbReference type="EC" id="2.7.1.-" evidence="2"/>
<protein>
    <submittedName>
        <fullName evidence="2">Aminoglycoside phosphotransferase family protein</fullName>
        <ecNumber evidence="2">2.7.1.-</ecNumber>
    </submittedName>
</protein>
<keyword evidence="3" id="KW-1185">Reference proteome</keyword>
<dbReference type="RefSeq" id="WP_317945390.1">
    <property type="nucleotide sequence ID" value="NZ_JAUBDI010000016.1"/>
</dbReference>
<evidence type="ECO:0000313" key="2">
    <source>
        <dbReference type="EMBL" id="MDW0114387.1"/>
    </source>
</evidence>
<dbReference type="Proteomes" id="UP001282284">
    <property type="component" value="Unassembled WGS sequence"/>
</dbReference>
<dbReference type="PANTHER" id="PTHR21310">
    <property type="entry name" value="AMINOGLYCOSIDE PHOSPHOTRANSFERASE-RELATED-RELATED"/>
    <property type="match status" value="1"/>
</dbReference>
<comment type="caution">
    <text evidence="2">The sequence shown here is derived from an EMBL/GenBank/DDBJ whole genome shotgun (WGS) entry which is preliminary data.</text>
</comment>
<keyword evidence="2" id="KW-0808">Transferase</keyword>
<feature type="domain" description="Aminoglycoside phosphotransferase" evidence="1">
    <location>
        <begin position="6"/>
        <end position="208"/>
    </location>
</feature>
<organism evidence="2 3">
    <name type="scientific">Sporosarcina saromensis</name>
    <dbReference type="NCBI Taxonomy" id="359365"/>
    <lineage>
        <taxon>Bacteria</taxon>
        <taxon>Bacillati</taxon>
        <taxon>Bacillota</taxon>
        <taxon>Bacilli</taxon>
        <taxon>Bacillales</taxon>
        <taxon>Caryophanaceae</taxon>
        <taxon>Sporosarcina</taxon>
    </lineage>
</organism>
<dbReference type="InterPro" id="IPR051678">
    <property type="entry name" value="AGP_Transferase"/>
</dbReference>
<dbReference type="InterPro" id="IPR011009">
    <property type="entry name" value="Kinase-like_dom_sf"/>
</dbReference>
<gene>
    <name evidence="2" type="ORF">QT711_14410</name>
</gene>
<sequence>MNFIKPIATGNTAEIFLCENTIIKLFKDYLPETESSYEATKQKIAYELGLPVPKILDVMKVNGKQAIIMEYIRGKTLGEQFLENRDQGKYFIELSIDMQRRIHCLKVENLEPMASKLRRQIESVHRLDERQKFMLLQKLDSFSFENRLCHGDFHLFNLVESDDNVTVLDWVDASSGDIRADVCRSYLLYKQFSEDLAEMYISIYCEKSGLAKDEIVEWEPILAAARLAERVESEVENQLVNSVNHYYPLNKS</sequence>
<name>A0ABU4GBN7_9BACL</name>
<proteinExistence type="predicted"/>
<dbReference type="SUPFAM" id="SSF56112">
    <property type="entry name" value="Protein kinase-like (PK-like)"/>
    <property type="match status" value="1"/>
</dbReference>
<dbReference type="Gene3D" id="3.90.1200.10">
    <property type="match status" value="1"/>
</dbReference>
<dbReference type="EMBL" id="JAUBDI010000016">
    <property type="protein sequence ID" value="MDW0114387.1"/>
    <property type="molecule type" value="Genomic_DNA"/>
</dbReference>
<evidence type="ECO:0000313" key="3">
    <source>
        <dbReference type="Proteomes" id="UP001282284"/>
    </source>
</evidence>
<dbReference type="GO" id="GO:0016740">
    <property type="term" value="F:transferase activity"/>
    <property type="evidence" value="ECO:0007669"/>
    <property type="project" value="UniProtKB-KW"/>
</dbReference>
<evidence type="ECO:0000259" key="1">
    <source>
        <dbReference type="Pfam" id="PF01636"/>
    </source>
</evidence>
<dbReference type="InterPro" id="IPR002575">
    <property type="entry name" value="Aminoglycoside_PTrfase"/>
</dbReference>
<reference evidence="2 3" key="1">
    <citation type="submission" date="2023-06" db="EMBL/GenBank/DDBJ databases">
        <title>Sporosarcina sp. nov., isolated from Korean traditional fermented seafood 'Jeotgal'.</title>
        <authorList>
            <person name="Yang A.I."/>
            <person name="Shin N.-R."/>
        </authorList>
    </citation>
    <scope>NUCLEOTIDE SEQUENCE [LARGE SCALE GENOMIC DNA]</scope>
    <source>
        <strain evidence="2 3">KCTC13119</strain>
    </source>
</reference>
<dbReference type="Pfam" id="PF01636">
    <property type="entry name" value="APH"/>
    <property type="match status" value="1"/>
</dbReference>
<accession>A0ABU4GBN7</accession>